<proteinExistence type="predicted"/>
<dbReference type="EMBL" id="BKCP01008292">
    <property type="protein sequence ID" value="GER48483.1"/>
    <property type="molecule type" value="Genomic_DNA"/>
</dbReference>
<evidence type="ECO:0000313" key="1">
    <source>
        <dbReference type="EMBL" id="GER48483.1"/>
    </source>
</evidence>
<dbReference type="AlphaFoldDB" id="A0A5A7QT28"/>
<gene>
    <name evidence="1" type="ORF">STAS_25660</name>
</gene>
<dbReference type="Proteomes" id="UP000325081">
    <property type="component" value="Unassembled WGS sequence"/>
</dbReference>
<keyword evidence="2" id="KW-1185">Reference proteome</keyword>
<comment type="caution">
    <text evidence="1">The sequence shown here is derived from an EMBL/GenBank/DDBJ whole genome shotgun (WGS) entry which is preliminary data.</text>
</comment>
<accession>A0A5A7QT28</accession>
<sequence>MDNFSANKFVMVNFSANKGFSRLVLMRNIIRAKSFMIFLLVHVISESHQTVKEKKKSNEENIAIANDRSPPRTIGKLNELQRQRASALSADGCLQWWRT</sequence>
<name>A0A5A7QT28_STRAF</name>
<organism evidence="1 2">
    <name type="scientific">Striga asiatica</name>
    <name type="common">Asiatic witchweed</name>
    <name type="synonym">Buchnera asiatica</name>
    <dbReference type="NCBI Taxonomy" id="4170"/>
    <lineage>
        <taxon>Eukaryota</taxon>
        <taxon>Viridiplantae</taxon>
        <taxon>Streptophyta</taxon>
        <taxon>Embryophyta</taxon>
        <taxon>Tracheophyta</taxon>
        <taxon>Spermatophyta</taxon>
        <taxon>Magnoliopsida</taxon>
        <taxon>eudicotyledons</taxon>
        <taxon>Gunneridae</taxon>
        <taxon>Pentapetalae</taxon>
        <taxon>asterids</taxon>
        <taxon>lamiids</taxon>
        <taxon>Lamiales</taxon>
        <taxon>Orobanchaceae</taxon>
        <taxon>Buchnereae</taxon>
        <taxon>Striga</taxon>
    </lineage>
</organism>
<evidence type="ECO:0000313" key="2">
    <source>
        <dbReference type="Proteomes" id="UP000325081"/>
    </source>
</evidence>
<protein>
    <submittedName>
        <fullName evidence="1">Conotoxin</fullName>
    </submittedName>
</protein>
<reference evidence="2" key="1">
    <citation type="journal article" date="2019" name="Curr. Biol.">
        <title>Genome Sequence of Striga asiatica Provides Insight into the Evolution of Plant Parasitism.</title>
        <authorList>
            <person name="Yoshida S."/>
            <person name="Kim S."/>
            <person name="Wafula E.K."/>
            <person name="Tanskanen J."/>
            <person name="Kim Y.M."/>
            <person name="Honaas L."/>
            <person name="Yang Z."/>
            <person name="Spallek T."/>
            <person name="Conn C.E."/>
            <person name="Ichihashi Y."/>
            <person name="Cheong K."/>
            <person name="Cui S."/>
            <person name="Der J.P."/>
            <person name="Gundlach H."/>
            <person name="Jiao Y."/>
            <person name="Hori C."/>
            <person name="Ishida J.K."/>
            <person name="Kasahara H."/>
            <person name="Kiba T."/>
            <person name="Kim M.S."/>
            <person name="Koo N."/>
            <person name="Laohavisit A."/>
            <person name="Lee Y.H."/>
            <person name="Lumba S."/>
            <person name="McCourt P."/>
            <person name="Mortimer J.C."/>
            <person name="Mutuku J.M."/>
            <person name="Nomura T."/>
            <person name="Sasaki-Sekimoto Y."/>
            <person name="Seto Y."/>
            <person name="Wang Y."/>
            <person name="Wakatake T."/>
            <person name="Sakakibara H."/>
            <person name="Demura T."/>
            <person name="Yamaguchi S."/>
            <person name="Yoneyama K."/>
            <person name="Manabe R.I."/>
            <person name="Nelson D.C."/>
            <person name="Schulman A.H."/>
            <person name="Timko M.P."/>
            <person name="dePamphilis C.W."/>
            <person name="Choi D."/>
            <person name="Shirasu K."/>
        </authorList>
    </citation>
    <scope>NUCLEOTIDE SEQUENCE [LARGE SCALE GENOMIC DNA]</scope>
    <source>
        <strain evidence="2">cv. UVA1</strain>
    </source>
</reference>